<dbReference type="Proteomes" id="UP001198242">
    <property type="component" value="Unassembled WGS sequence"/>
</dbReference>
<dbReference type="RefSeq" id="WP_308457051.1">
    <property type="nucleotide sequence ID" value="NZ_JAJEQM010000020.1"/>
</dbReference>
<dbReference type="EMBL" id="JAJEQM010000020">
    <property type="protein sequence ID" value="MCC2211592.1"/>
    <property type="molecule type" value="Genomic_DNA"/>
</dbReference>
<accession>A0AAE3E152</accession>
<dbReference type="AlphaFoldDB" id="A0AAE3E152"/>
<dbReference type="InterPro" id="IPR001387">
    <property type="entry name" value="Cro/C1-type_HTH"/>
</dbReference>
<keyword evidence="3" id="KW-1185">Reference proteome</keyword>
<evidence type="ECO:0000313" key="2">
    <source>
        <dbReference type="EMBL" id="MCC2211592.1"/>
    </source>
</evidence>
<protein>
    <submittedName>
        <fullName evidence="2">Helix-turn-helix transcriptional regulator</fullName>
    </submittedName>
</protein>
<gene>
    <name evidence="2" type="ORF">LKE05_12460</name>
</gene>
<name>A0AAE3E152_9FIRM</name>
<organism evidence="2 3">
    <name type="scientific">Hominilimicola fabiformis</name>
    <dbReference type="NCBI Taxonomy" id="2885356"/>
    <lineage>
        <taxon>Bacteria</taxon>
        <taxon>Bacillati</taxon>
        <taxon>Bacillota</taxon>
        <taxon>Clostridia</taxon>
        <taxon>Eubacteriales</taxon>
        <taxon>Oscillospiraceae</taxon>
        <taxon>Hominilimicola</taxon>
    </lineage>
</organism>
<dbReference type="GO" id="GO:0003677">
    <property type="term" value="F:DNA binding"/>
    <property type="evidence" value="ECO:0007669"/>
    <property type="project" value="InterPro"/>
</dbReference>
<dbReference type="Gene3D" id="1.10.260.40">
    <property type="entry name" value="lambda repressor-like DNA-binding domains"/>
    <property type="match status" value="1"/>
</dbReference>
<dbReference type="CDD" id="cd00093">
    <property type="entry name" value="HTH_XRE"/>
    <property type="match status" value="1"/>
</dbReference>
<feature type="domain" description="HTH cro/C1-type" evidence="1">
    <location>
        <begin position="8"/>
        <end position="63"/>
    </location>
</feature>
<proteinExistence type="predicted"/>
<reference evidence="2 3" key="1">
    <citation type="submission" date="2021-10" db="EMBL/GenBank/DDBJ databases">
        <title>Anaerobic single-cell dispensing facilitates the cultivation of human gut bacteria.</title>
        <authorList>
            <person name="Afrizal A."/>
        </authorList>
    </citation>
    <scope>NUCLEOTIDE SEQUENCE [LARGE SCALE GENOMIC DNA]</scope>
    <source>
        <strain evidence="2 3">CLA-AA-H232</strain>
    </source>
</reference>
<evidence type="ECO:0000313" key="3">
    <source>
        <dbReference type="Proteomes" id="UP001198242"/>
    </source>
</evidence>
<dbReference type="Pfam" id="PF13443">
    <property type="entry name" value="HTH_26"/>
    <property type="match status" value="1"/>
</dbReference>
<dbReference type="InterPro" id="IPR010982">
    <property type="entry name" value="Lambda_DNA-bd_dom_sf"/>
</dbReference>
<dbReference type="SUPFAM" id="SSF47413">
    <property type="entry name" value="lambda repressor-like DNA-binding domains"/>
    <property type="match status" value="1"/>
</dbReference>
<sequence>MLTTVEKIKVIMKRNNFTMTELANQLNCSRQNLSNKMSRNNFDERELTAIANALGCELEINFVNRETGEKIEL</sequence>
<evidence type="ECO:0000259" key="1">
    <source>
        <dbReference type="PROSITE" id="PS50943"/>
    </source>
</evidence>
<comment type="caution">
    <text evidence="2">The sequence shown here is derived from an EMBL/GenBank/DDBJ whole genome shotgun (WGS) entry which is preliminary data.</text>
</comment>
<dbReference type="PROSITE" id="PS50943">
    <property type="entry name" value="HTH_CROC1"/>
    <property type="match status" value="1"/>
</dbReference>